<sequence>MVDLRSGTMRLYVFALLLFLLVLGVFESVEGRRTRFKPKPKEKKTEKSVEEITPAKDININQIGGKWYLLTVASRCQHLLEKGFKVESTIINLTPPVSPRSPLKVSTFTKLNYQCWEIKQNYETTNSTGRFLLKGNMPVMNVEILIIDTDYSSYAILLYKRMKKITMKLYGRSTQVPEAIQDKYEELARKHNLGLDLNFQFPDYGFCESADKEHTLGM</sequence>
<evidence type="ECO:0000256" key="1">
    <source>
        <dbReference type="RuleBase" id="RU003695"/>
    </source>
</evidence>
<feature type="signal peptide" evidence="2">
    <location>
        <begin position="1"/>
        <end position="31"/>
    </location>
</feature>
<evidence type="ECO:0000313" key="4">
    <source>
        <dbReference type="Ensembl" id="ENSAMXP00005022496.1"/>
    </source>
</evidence>
<comment type="similarity">
    <text evidence="1">Belongs to the calycin superfamily. Lipocalin family.</text>
</comment>
<dbReference type="Pfam" id="PF00061">
    <property type="entry name" value="Lipocalin"/>
    <property type="match status" value="1"/>
</dbReference>
<dbReference type="PROSITE" id="PS00213">
    <property type="entry name" value="LIPOCALIN"/>
    <property type="match status" value="1"/>
</dbReference>
<dbReference type="GO" id="GO:0005579">
    <property type="term" value="C:membrane attack complex"/>
    <property type="evidence" value="ECO:0007669"/>
    <property type="project" value="InterPro"/>
</dbReference>
<name>A0A8B9JJK1_ASTMX</name>
<feature type="domain" description="Lipocalin/cytosolic fatty-acid binding" evidence="3">
    <location>
        <begin position="65"/>
        <end position="195"/>
    </location>
</feature>
<evidence type="ECO:0000313" key="5">
    <source>
        <dbReference type="Proteomes" id="UP000694621"/>
    </source>
</evidence>
<dbReference type="GO" id="GO:0006956">
    <property type="term" value="P:complement activation"/>
    <property type="evidence" value="ECO:0007669"/>
    <property type="project" value="InterPro"/>
</dbReference>
<keyword evidence="2" id="KW-0732">Signal</keyword>
<dbReference type="InterPro" id="IPR022272">
    <property type="entry name" value="Lipocalin_CS"/>
</dbReference>
<evidence type="ECO:0000256" key="2">
    <source>
        <dbReference type="SAM" id="SignalP"/>
    </source>
</evidence>
<dbReference type="Ensembl" id="ENSAMXT00005024854.1">
    <property type="protein sequence ID" value="ENSAMXP00005022496.1"/>
    <property type="gene ID" value="ENSAMXG00005011598.1"/>
</dbReference>
<dbReference type="PANTHER" id="PTHR47304:SF1">
    <property type="entry name" value="COMPLEMENT COMPONENT C8 GAMMA CHAIN"/>
    <property type="match status" value="1"/>
</dbReference>
<organism evidence="4 5">
    <name type="scientific">Astyanax mexicanus</name>
    <name type="common">Blind cave fish</name>
    <name type="synonym">Astyanax fasciatus mexicanus</name>
    <dbReference type="NCBI Taxonomy" id="7994"/>
    <lineage>
        <taxon>Eukaryota</taxon>
        <taxon>Metazoa</taxon>
        <taxon>Chordata</taxon>
        <taxon>Craniata</taxon>
        <taxon>Vertebrata</taxon>
        <taxon>Euteleostomi</taxon>
        <taxon>Actinopterygii</taxon>
        <taxon>Neopterygii</taxon>
        <taxon>Teleostei</taxon>
        <taxon>Ostariophysi</taxon>
        <taxon>Characiformes</taxon>
        <taxon>Characoidei</taxon>
        <taxon>Acestrorhamphidae</taxon>
        <taxon>Acestrorhamphinae</taxon>
        <taxon>Astyanax</taxon>
    </lineage>
</organism>
<dbReference type="InterPro" id="IPR043245">
    <property type="entry name" value="C8G"/>
</dbReference>
<evidence type="ECO:0000259" key="3">
    <source>
        <dbReference type="Pfam" id="PF00061"/>
    </source>
</evidence>
<dbReference type="Gene3D" id="2.40.128.20">
    <property type="match status" value="1"/>
</dbReference>
<gene>
    <name evidence="4" type="primary">c8g</name>
</gene>
<dbReference type="SUPFAM" id="SSF50814">
    <property type="entry name" value="Lipocalins"/>
    <property type="match status" value="1"/>
</dbReference>
<dbReference type="PANTHER" id="PTHR47304">
    <property type="entry name" value="COMPLEMENT COMPONENT C8 GAMMA CHAIN"/>
    <property type="match status" value="1"/>
</dbReference>
<dbReference type="AlphaFoldDB" id="A0A8B9JJK1"/>
<dbReference type="InterPro" id="IPR012674">
    <property type="entry name" value="Calycin"/>
</dbReference>
<accession>A0A8B9JJK1</accession>
<dbReference type="Proteomes" id="UP000694621">
    <property type="component" value="Unplaced"/>
</dbReference>
<feature type="chain" id="PRO_5034144199" description="Lipocalin/cytosolic fatty-acid binding domain-containing protein" evidence="2">
    <location>
        <begin position="32"/>
        <end position="218"/>
    </location>
</feature>
<dbReference type="InterPro" id="IPR000566">
    <property type="entry name" value="Lipocln_cytosolic_FA-bd_dom"/>
</dbReference>
<reference evidence="4" key="1">
    <citation type="submission" date="2025-08" db="UniProtKB">
        <authorList>
            <consortium name="Ensembl"/>
        </authorList>
    </citation>
    <scope>IDENTIFICATION</scope>
</reference>
<dbReference type="PRINTS" id="PR00179">
    <property type="entry name" value="LIPOCALIN"/>
</dbReference>
<protein>
    <recommendedName>
        <fullName evidence="3">Lipocalin/cytosolic fatty-acid binding domain-containing protein</fullName>
    </recommendedName>
</protein>
<proteinExistence type="inferred from homology"/>